<dbReference type="EMBL" id="LR134479">
    <property type="protein sequence ID" value="VEI23332.1"/>
    <property type="molecule type" value="Genomic_DNA"/>
</dbReference>
<protein>
    <recommendedName>
        <fullName evidence="3">Barstar (barnase inhibitor) domain-containing protein</fullName>
    </recommendedName>
</protein>
<dbReference type="Proteomes" id="UP000282386">
    <property type="component" value="Chromosome"/>
</dbReference>
<accession>A0A7Z9A3D2</accession>
<proteinExistence type="predicted"/>
<dbReference type="RefSeq" id="WP_126500206.1">
    <property type="nucleotide sequence ID" value="NZ_JAOVAS010000014.1"/>
</dbReference>
<sequence length="191" mass="22517">MTIDFKVDDRYPITPNIYLKGEPILHNRIDSLVSSGWEIINIKGNVIIDFETMTSEILRAIKCPWNIPDYGSQWTLDYIEDIDQWLDISHGFFVYISNFDDIILKNSRIASYLCQHLHRLQTRYRWELLEEGEANLKFTYGFECSEKNLSLVRDFFWGHVVVVDRFDPEHPELESAEALGPFVDEYPHLPE</sequence>
<reference evidence="1 2" key="1">
    <citation type="submission" date="2018-12" db="EMBL/GenBank/DDBJ databases">
        <authorList>
            <consortium name="Pathogen Informatics"/>
        </authorList>
    </citation>
    <scope>NUCLEOTIDE SEQUENCE [LARGE SCALE GENOMIC DNA]</scope>
    <source>
        <strain evidence="1 2">NCTC10207</strain>
    </source>
</reference>
<dbReference type="AlphaFoldDB" id="A0A7Z9A3D2"/>
<organism evidence="1 2">
    <name type="scientific">Rothia aeria</name>
    <dbReference type="NCBI Taxonomy" id="172042"/>
    <lineage>
        <taxon>Bacteria</taxon>
        <taxon>Bacillati</taxon>
        <taxon>Actinomycetota</taxon>
        <taxon>Actinomycetes</taxon>
        <taxon>Micrococcales</taxon>
        <taxon>Micrococcaceae</taxon>
        <taxon>Rothia</taxon>
    </lineage>
</organism>
<evidence type="ECO:0000313" key="2">
    <source>
        <dbReference type="Proteomes" id="UP000282386"/>
    </source>
</evidence>
<evidence type="ECO:0008006" key="3">
    <source>
        <dbReference type="Google" id="ProtNLM"/>
    </source>
</evidence>
<evidence type="ECO:0000313" key="1">
    <source>
        <dbReference type="EMBL" id="VEI23332.1"/>
    </source>
</evidence>
<gene>
    <name evidence="1" type="ORF">NCTC10207_01439</name>
</gene>
<name>A0A7Z9A3D2_9MICC</name>